<dbReference type="SUPFAM" id="SSF56219">
    <property type="entry name" value="DNase I-like"/>
    <property type="match status" value="1"/>
</dbReference>
<evidence type="ECO:0000313" key="2">
    <source>
        <dbReference type="Proteomes" id="UP000077051"/>
    </source>
</evidence>
<protein>
    <recommendedName>
        <fullName evidence="3">Endonuclease/exonuclease/phosphatase domain-containing protein</fullName>
    </recommendedName>
</protein>
<gene>
    <name evidence="1" type="ORF">MUCCIDRAFT_158671</name>
</gene>
<dbReference type="AlphaFoldDB" id="A0A168PZF5"/>
<reference evidence="1 2" key="1">
    <citation type="submission" date="2015-06" db="EMBL/GenBank/DDBJ databases">
        <title>Expansion of signal transduction pathways in fungi by whole-genome duplication.</title>
        <authorList>
            <consortium name="DOE Joint Genome Institute"/>
            <person name="Corrochano L.M."/>
            <person name="Kuo A."/>
            <person name="Marcet-Houben M."/>
            <person name="Polaino S."/>
            <person name="Salamov A."/>
            <person name="Villalobos J.M."/>
            <person name="Alvarez M.I."/>
            <person name="Avalos J."/>
            <person name="Benito E.P."/>
            <person name="Benoit I."/>
            <person name="Burger G."/>
            <person name="Camino L.P."/>
            <person name="Canovas D."/>
            <person name="Cerda-Olmedo E."/>
            <person name="Cheng J.-F."/>
            <person name="Dominguez A."/>
            <person name="Elias M."/>
            <person name="Eslava A.P."/>
            <person name="Glaser F."/>
            <person name="Grimwood J."/>
            <person name="Gutierrez G."/>
            <person name="Heitman J."/>
            <person name="Henrissat B."/>
            <person name="Iturriaga E.A."/>
            <person name="Lang B.F."/>
            <person name="Lavin J.L."/>
            <person name="Lee S."/>
            <person name="Li W."/>
            <person name="Lindquist E."/>
            <person name="Lopez-Garcia S."/>
            <person name="Luque E.M."/>
            <person name="Marcos A.T."/>
            <person name="Martin J."/>
            <person name="Mccluskey K."/>
            <person name="Medina H.R."/>
            <person name="Miralles-Duran A."/>
            <person name="Miyazaki A."/>
            <person name="Munoz-Torres E."/>
            <person name="Oguiza J.A."/>
            <person name="Ohm R."/>
            <person name="Olmedo M."/>
            <person name="Orejas M."/>
            <person name="Ortiz-Castellanos L."/>
            <person name="Pisabarro A.G."/>
            <person name="Rodriguez-Romero J."/>
            <person name="Ruiz-Herrera J."/>
            <person name="Ruiz-Vazquez R."/>
            <person name="Sanz C."/>
            <person name="Schackwitz W."/>
            <person name="Schmutz J."/>
            <person name="Shahriari M."/>
            <person name="Shelest E."/>
            <person name="Silva-Franco F."/>
            <person name="Soanes D."/>
            <person name="Syed K."/>
            <person name="Tagua V.G."/>
            <person name="Talbot N.J."/>
            <person name="Thon M."/>
            <person name="De Vries R.P."/>
            <person name="Wiebenga A."/>
            <person name="Yadav J.S."/>
            <person name="Braun E.L."/>
            <person name="Baker S."/>
            <person name="Garre V."/>
            <person name="Horwitz B."/>
            <person name="Torres-Martinez S."/>
            <person name="Idnurm A."/>
            <person name="Herrera-Estrella A."/>
            <person name="Gabaldon T."/>
            <person name="Grigoriev I.V."/>
        </authorList>
    </citation>
    <scope>NUCLEOTIDE SEQUENCE [LARGE SCALE GENOMIC DNA]</scope>
    <source>
        <strain evidence="1 2">CBS 277.49</strain>
    </source>
</reference>
<organism evidence="1 2">
    <name type="scientific">Mucor lusitanicus CBS 277.49</name>
    <dbReference type="NCBI Taxonomy" id="747725"/>
    <lineage>
        <taxon>Eukaryota</taxon>
        <taxon>Fungi</taxon>
        <taxon>Fungi incertae sedis</taxon>
        <taxon>Mucoromycota</taxon>
        <taxon>Mucoromycotina</taxon>
        <taxon>Mucoromycetes</taxon>
        <taxon>Mucorales</taxon>
        <taxon>Mucorineae</taxon>
        <taxon>Mucoraceae</taxon>
        <taxon>Mucor</taxon>
    </lineage>
</organism>
<name>A0A168PZF5_MUCCL</name>
<dbReference type="InterPro" id="IPR036691">
    <property type="entry name" value="Endo/exonu/phosph_ase_sf"/>
</dbReference>
<comment type="caution">
    <text evidence="1">The sequence shown here is derived from an EMBL/GenBank/DDBJ whole genome shotgun (WGS) entry which is preliminary data.</text>
</comment>
<evidence type="ECO:0008006" key="3">
    <source>
        <dbReference type="Google" id="ProtNLM"/>
    </source>
</evidence>
<dbReference type="STRING" id="747725.A0A168PZF5"/>
<dbReference type="EMBL" id="AMYB01000001">
    <property type="protein sequence ID" value="OAD08463.1"/>
    <property type="molecule type" value="Genomic_DNA"/>
</dbReference>
<keyword evidence="2" id="KW-1185">Reference proteome</keyword>
<evidence type="ECO:0000313" key="1">
    <source>
        <dbReference type="EMBL" id="OAD08463.1"/>
    </source>
</evidence>
<accession>A0A168PZF5</accession>
<proteinExistence type="predicted"/>
<sequence>MGDFNYQYKDRRTDGSLTSAPVEWTDLLDDYYIDVFGDDKHNTWHSGRNAGILDYVFCSSNAHHLVTSTSQQFLSSEWTDHELLGFSYQFQDSNGRGPGVWKANPYLARSKDFRKALADFLIGSEERRAGIKRFTSPQQQWDWIKAEVKLFIKQYQVEDLNWRKKQLHRLLSKRNKMMRQKKHRGLVFQGLDTVSQQIQSLQHALAEIEILKAGKFYREHGEKSPGFLKRSAISRENRRSIVELRDPSTGSMCQEQSGISAIATDFYTALFTPDAMDSTALSTMIRSIPQHLKISSEQQEELMLPIDVEELLVDSQHTRRLSSPGPDGLPYEILYLILKFPPFQSLINQVYNEALTKVDYLPKSFDAAQINPATAMALPLQAAFYVPPSSTMVVPLRVKQMMVSDVFQYDARLNFVHWKDTRDPSLLQWKRAPPTVFRGLASGSLKFQPYFLPVCSPAPLVDSGVSFAPLAILVSVRSTVRQTVDEDNIHSLL</sequence>
<dbReference type="OrthoDB" id="2290280at2759"/>
<dbReference type="VEuPathDB" id="FungiDB:MUCCIDRAFT_158671"/>
<dbReference type="Proteomes" id="UP000077051">
    <property type="component" value="Unassembled WGS sequence"/>
</dbReference>